<dbReference type="Pfam" id="PF13430">
    <property type="entry name" value="DUF4112"/>
    <property type="match status" value="1"/>
</dbReference>
<dbReference type="PANTHER" id="PTHR35519:SF2">
    <property type="entry name" value="PH DOMAIN PROTEIN"/>
    <property type="match status" value="1"/>
</dbReference>
<dbReference type="AlphaFoldDB" id="A0A2W5BWY7"/>
<accession>A0A2W5BWY7</accession>
<gene>
    <name evidence="1" type="ORF">DI626_03570</name>
</gene>
<organism evidence="1 2">
    <name type="scientific">Micavibrio aeruginosavorus</name>
    <dbReference type="NCBI Taxonomy" id="349221"/>
    <lineage>
        <taxon>Bacteria</taxon>
        <taxon>Pseudomonadati</taxon>
        <taxon>Bdellovibrionota</taxon>
        <taxon>Bdellovibrionia</taxon>
        <taxon>Bdellovibrionales</taxon>
        <taxon>Pseudobdellovibrionaceae</taxon>
        <taxon>Micavibrio</taxon>
    </lineage>
</organism>
<dbReference type="InterPro" id="IPR025187">
    <property type="entry name" value="DUF4112"/>
</dbReference>
<dbReference type="EMBL" id="QFNK01000049">
    <property type="protein sequence ID" value="PZO87621.1"/>
    <property type="molecule type" value="Genomic_DNA"/>
</dbReference>
<sequence>MNLFRARALAPPERVKTMNQALHREIEKLERLARLMDSQFRIPGTDTRMGLDGLLGLIPGIGDTATMLVSAYIIHKARQHGAHPALLTRMSYNVFVDWLIGLVPFVGDAFDIGWKANKRNIELLKAHLQTARYQTDAKGRVLFI</sequence>
<evidence type="ECO:0000313" key="1">
    <source>
        <dbReference type="EMBL" id="PZO87621.1"/>
    </source>
</evidence>
<evidence type="ECO:0000313" key="2">
    <source>
        <dbReference type="Proteomes" id="UP000249557"/>
    </source>
</evidence>
<reference evidence="1 2" key="1">
    <citation type="submission" date="2017-08" db="EMBL/GenBank/DDBJ databases">
        <title>Infants hospitalized years apart are colonized by the same room-sourced microbial strains.</title>
        <authorList>
            <person name="Brooks B."/>
            <person name="Olm M.R."/>
            <person name="Firek B.A."/>
            <person name="Baker R."/>
            <person name="Thomas B.C."/>
            <person name="Morowitz M.J."/>
            <person name="Banfield J.F."/>
        </authorList>
    </citation>
    <scope>NUCLEOTIDE SEQUENCE [LARGE SCALE GENOMIC DNA]</scope>
    <source>
        <strain evidence="1">S2_018_000_R2_104</strain>
    </source>
</reference>
<dbReference type="PANTHER" id="PTHR35519">
    <property type="entry name" value="MEMBRANE PROTEINS"/>
    <property type="match status" value="1"/>
</dbReference>
<proteinExistence type="predicted"/>
<comment type="caution">
    <text evidence="1">The sequence shown here is derived from an EMBL/GenBank/DDBJ whole genome shotgun (WGS) entry which is preliminary data.</text>
</comment>
<name>A0A2W5BWY7_9BACT</name>
<protein>
    <submittedName>
        <fullName evidence="1">DUF4112 domain-containing protein</fullName>
    </submittedName>
</protein>
<dbReference type="Proteomes" id="UP000249557">
    <property type="component" value="Unassembled WGS sequence"/>
</dbReference>